<keyword evidence="5" id="KW-1185">Reference proteome</keyword>
<feature type="domain" description="Acylphosphatase-like" evidence="3">
    <location>
        <begin position="1"/>
        <end position="55"/>
    </location>
</feature>
<gene>
    <name evidence="4" type="ORF">PRK78_003483</name>
</gene>
<evidence type="ECO:0000259" key="3">
    <source>
        <dbReference type="PROSITE" id="PS51160"/>
    </source>
</evidence>
<evidence type="ECO:0000256" key="2">
    <source>
        <dbReference type="RuleBase" id="RU004168"/>
    </source>
</evidence>
<comment type="caution">
    <text evidence="1">Lacks conserved residue(s) required for the propagation of feature annotation.</text>
</comment>
<accession>A0AAF0IIT9</accession>
<organism evidence="4 5">
    <name type="scientific">Emydomyces testavorans</name>
    <dbReference type="NCBI Taxonomy" id="2070801"/>
    <lineage>
        <taxon>Eukaryota</taxon>
        <taxon>Fungi</taxon>
        <taxon>Dikarya</taxon>
        <taxon>Ascomycota</taxon>
        <taxon>Pezizomycotina</taxon>
        <taxon>Eurotiomycetes</taxon>
        <taxon>Eurotiomycetidae</taxon>
        <taxon>Onygenales</taxon>
        <taxon>Nannizziopsiaceae</taxon>
        <taxon>Emydomyces</taxon>
    </lineage>
</organism>
<dbReference type="EMBL" id="CP120628">
    <property type="protein sequence ID" value="WEW58016.1"/>
    <property type="molecule type" value="Genomic_DNA"/>
</dbReference>
<evidence type="ECO:0000313" key="4">
    <source>
        <dbReference type="EMBL" id="WEW58016.1"/>
    </source>
</evidence>
<dbReference type="GO" id="GO:0003998">
    <property type="term" value="F:acylphosphatase activity"/>
    <property type="evidence" value="ECO:0007669"/>
    <property type="project" value="UniProtKB-EC"/>
</dbReference>
<evidence type="ECO:0000313" key="5">
    <source>
        <dbReference type="Proteomes" id="UP001219355"/>
    </source>
</evidence>
<protein>
    <submittedName>
        <fullName evidence="4">Acylphosphatase</fullName>
        <ecNumber evidence="4">3.6.1.7</ecNumber>
    </submittedName>
</protein>
<dbReference type="PROSITE" id="PS51160">
    <property type="entry name" value="ACYLPHOSPHATASE_3"/>
    <property type="match status" value="1"/>
</dbReference>
<dbReference type="Gene3D" id="3.30.70.100">
    <property type="match status" value="1"/>
</dbReference>
<dbReference type="InterPro" id="IPR001792">
    <property type="entry name" value="Acylphosphatase-like_dom"/>
</dbReference>
<dbReference type="Proteomes" id="UP001219355">
    <property type="component" value="Chromosome 2"/>
</dbReference>
<comment type="similarity">
    <text evidence="2">Belongs to the acylphosphatase family.</text>
</comment>
<sequence>MLIRRKVQGEAQGDEEPINKLLEDISRGPRHAEVTKLEKSEIDPKVGESRFQVVRSLQHLELRASLIPLEPSRVFGVVDVEVSERTV</sequence>
<dbReference type="Pfam" id="PF00708">
    <property type="entry name" value="Acylphosphatase"/>
    <property type="match status" value="1"/>
</dbReference>
<proteinExistence type="inferred from homology"/>
<reference evidence="4" key="1">
    <citation type="submission" date="2023-03" db="EMBL/GenBank/DDBJ databases">
        <title>Emydomyces testavorans Genome Sequence.</title>
        <authorList>
            <person name="Hoyer L."/>
        </authorList>
    </citation>
    <scope>NUCLEOTIDE SEQUENCE</scope>
    <source>
        <strain evidence="4">16-2883</strain>
    </source>
</reference>
<dbReference type="InterPro" id="IPR036046">
    <property type="entry name" value="Acylphosphatase-like_dom_sf"/>
</dbReference>
<keyword evidence="4" id="KW-0378">Hydrolase</keyword>
<dbReference type="EC" id="3.6.1.7" evidence="4"/>
<evidence type="ECO:0000256" key="1">
    <source>
        <dbReference type="PROSITE-ProRule" id="PRU00520"/>
    </source>
</evidence>
<name>A0AAF0IIT9_9EURO</name>
<dbReference type="AlphaFoldDB" id="A0AAF0IIT9"/>
<dbReference type="SUPFAM" id="SSF54975">
    <property type="entry name" value="Acylphosphatase/BLUF domain-like"/>
    <property type="match status" value="1"/>
</dbReference>